<feature type="transmembrane region" description="Helical" evidence="7">
    <location>
        <begin position="235"/>
        <end position="259"/>
    </location>
</feature>
<accession>A0A7T7BPA1</accession>
<evidence type="ECO:0000256" key="6">
    <source>
        <dbReference type="SAM" id="MobiDB-lite"/>
    </source>
</evidence>
<evidence type="ECO:0000256" key="1">
    <source>
        <dbReference type="ARBA" id="ARBA00004651"/>
    </source>
</evidence>
<dbReference type="InterPro" id="IPR011701">
    <property type="entry name" value="MFS"/>
</dbReference>
<feature type="transmembrane region" description="Helical" evidence="7">
    <location>
        <begin position="168"/>
        <end position="194"/>
    </location>
</feature>
<feature type="transmembrane region" description="Helical" evidence="7">
    <location>
        <begin position="206"/>
        <end position="229"/>
    </location>
</feature>
<dbReference type="Pfam" id="PF07690">
    <property type="entry name" value="MFS_1"/>
    <property type="match status" value="1"/>
</dbReference>
<dbReference type="GO" id="GO:0022857">
    <property type="term" value="F:transmembrane transporter activity"/>
    <property type="evidence" value="ECO:0007669"/>
    <property type="project" value="InterPro"/>
</dbReference>
<dbReference type="PROSITE" id="PS50850">
    <property type="entry name" value="MFS"/>
    <property type="match status" value="1"/>
</dbReference>
<feature type="compositionally biased region" description="Polar residues" evidence="6">
    <location>
        <begin position="1"/>
        <end position="12"/>
    </location>
</feature>
<protein>
    <submittedName>
        <fullName evidence="9">Major facilitator superfamily domain, general substrate transporter</fullName>
    </submittedName>
</protein>
<evidence type="ECO:0000313" key="9">
    <source>
        <dbReference type="EMBL" id="QQK47074.1"/>
    </source>
</evidence>
<keyword evidence="5 7" id="KW-0472">Membrane</keyword>
<evidence type="ECO:0000256" key="2">
    <source>
        <dbReference type="ARBA" id="ARBA00008335"/>
    </source>
</evidence>
<evidence type="ECO:0000256" key="4">
    <source>
        <dbReference type="ARBA" id="ARBA00022989"/>
    </source>
</evidence>
<feature type="compositionally biased region" description="Basic and acidic residues" evidence="6">
    <location>
        <begin position="19"/>
        <end position="29"/>
    </location>
</feature>
<dbReference type="InterPro" id="IPR036259">
    <property type="entry name" value="MFS_trans_sf"/>
</dbReference>
<dbReference type="Gene3D" id="1.20.1250.20">
    <property type="entry name" value="MFS general substrate transporter like domains"/>
    <property type="match status" value="1"/>
</dbReference>
<feature type="transmembrane region" description="Helical" evidence="7">
    <location>
        <begin position="344"/>
        <end position="366"/>
    </location>
</feature>
<evidence type="ECO:0000313" key="10">
    <source>
        <dbReference type="Proteomes" id="UP000595662"/>
    </source>
</evidence>
<organism evidence="9 10">
    <name type="scientific">Penicillium digitatum</name>
    <name type="common">Green mold</name>
    <dbReference type="NCBI Taxonomy" id="36651"/>
    <lineage>
        <taxon>Eukaryota</taxon>
        <taxon>Fungi</taxon>
        <taxon>Dikarya</taxon>
        <taxon>Ascomycota</taxon>
        <taxon>Pezizomycotina</taxon>
        <taxon>Eurotiomycetes</taxon>
        <taxon>Eurotiomycetidae</taxon>
        <taxon>Eurotiales</taxon>
        <taxon>Aspergillaceae</taxon>
        <taxon>Penicillium</taxon>
    </lineage>
</organism>
<feature type="transmembrane region" description="Helical" evidence="7">
    <location>
        <begin position="386"/>
        <end position="405"/>
    </location>
</feature>
<dbReference type="VEuPathDB" id="FungiDB:PDIP_28310"/>
<feature type="transmembrane region" description="Helical" evidence="7">
    <location>
        <begin position="74"/>
        <end position="94"/>
    </location>
</feature>
<dbReference type="PANTHER" id="PTHR23502:SF74">
    <property type="entry name" value="MAJOR FACILITATOR SUPERFAMILY (MFS) PROFILE DOMAIN-CONTAINING PROTEIN"/>
    <property type="match status" value="1"/>
</dbReference>
<dbReference type="InterPro" id="IPR020846">
    <property type="entry name" value="MFS_dom"/>
</dbReference>
<comment type="similarity">
    <text evidence="2">Belongs to the major facilitator superfamily.</text>
</comment>
<dbReference type="FunFam" id="1.20.1250.20:FF:000082">
    <property type="entry name" value="MFS multidrug transporter, putative"/>
    <property type="match status" value="1"/>
</dbReference>
<dbReference type="CDD" id="cd17323">
    <property type="entry name" value="MFS_Tpo1_MDR_like"/>
    <property type="match status" value="1"/>
</dbReference>
<feature type="transmembrane region" description="Helical" evidence="7">
    <location>
        <begin position="417"/>
        <end position="437"/>
    </location>
</feature>
<feature type="transmembrane region" description="Helical" evidence="7">
    <location>
        <begin position="114"/>
        <end position="131"/>
    </location>
</feature>
<dbReference type="SUPFAM" id="SSF103473">
    <property type="entry name" value="MFS general substrate transporter"/>
    <property type="match status" value="1"/>
</dbReference>
<reference evidence="9 10" key="1">
    <citation type="submission" date="2020-08" db="EMBL/GenBank/DDBJ databases">
        <title>The completed genome sequence of the pathogenic ascomycete fungus Penicillium digitatum.</title>
        <authorList>
            <person name="Wang M."/>
        </authorList>
    </citation>
    <scope>NUCLEOTIDE SEQUENCE [LARGE SCALE GENOMIC DNA]</scope>
    <source>
        <strain evidence="9 10">PdW03</strain>
    </source>
</reference>
<feature type="domain" description="Major facilitator superfamily (MFS) profile" evidence="8">
    <location>
        <begin position="76"/>
        <end position="497"/>
    </location>
</feature>
<feature type="compositionally biased region" description="Polar residues" evidence="6">
    <location>
        <begin position="33"/>
        <end position="42"/>
    </location>
</feature>
<proteinExistence type="inferred from homology"/>
<evidence type="ECO:0000256" key="5">
    <source>
        <dbReference type="ARBA" id="ARBA00023136"/>
    </source>
</evidence>
<dbReference type="RefSeq" id="XP_065957772.1">
    <property type="nucleotide sequence ID" value="XM_066100045.1"/>
</dbReference>
<feature type="transmembrane region" description="Helical" evidence="7">
    <location>
        <begin position="444"/>
        <end position="464"/>
    </location>
</feature>
<dbReference type="Proteomes" id="UP000595662">
    <property type="component" value="Chromosome 5"/>
</dbReference>
<sequence>MASETKQCSMSQMAAILSSDRDKSSDKRPLASTEKNQSSNGDYQVVELSQDQLLVEFQENSSRNPPNWAFMKKVYNAVIALLIVLNSGISSALPSNAVPAIMQDFHESGDQQKVLPTAVFLIGYVVGPLLFSPLSETIGRKPVLVWSFSVFVLATLGCALSPNWSSLLIFRTICGLAGAAPQTVVGGIYADLFFDLRSRGRAMAMYMSACSFGPILGPIISGCSVQYGWRWTFRIDLILTGITWLALLFTSETFGPALLKRQAAKLRKDSGSKRYFSRQELNLDSRFTLVENITRPITMLFFEPIITSTAIYIAIAYSLVFFYFQAYPIIFGGVYDFTIEQTSLTYIPIGVGAASSGFVALSYDLIYEKAKKLNKVWTSSPEYHRLPMSCIAGPCLTVSMFWLAWTAKPTVHWAAPVMSGFIFGFGFQTIFISLLTYVTDAYRIYSASALAASVIVRSIAGALFPLAAESLYNSFGVSWATSLLGYFDYYRSLRGTEAAVDRILEPQTIGNFLEFAFGEPLPNGNQPSVERLSIEEASFIQHDQNFSPDSDGELIMTNIMARIGSERDSTCLCMVGKNIQSLKSRLWEGIIPLSNQLWLEKGLNQPEYLDFTCQQLKAVIAVFQYLNEPTVRLYLRDTFNFIYDHGVALDTVFNKRRTGQSGKNPVSVAGLWTMYMTAHFEMMTERAHRWVTVHVNILRAPLLRALLEHRPPGDGGLLGQPDALRWKLADSLHILTEITANADFTIMIPMDGYKGCFTAPPRDGPAALHAVNLLTRSKAYHERLRLLTRAAILRHVTGPWRDLIPSSGGIM</sequence>
<dbReference type="GeneID" id="26231150"/>
<feature type="region of interest" description="Disordered" evidence="6">
    <location>
        <begin position="1"/>
        <end position="42"/>
    </location>
</feature>
<feature type="transmembrane region" description="Helical" evidence="7">
    <location>
        <begin position="143"/>
        <end position="162"/>
    </location>
</feature>
<dbReference type="GO" id="GO:0005886">
    <property type="term" value="C:plasma membrane"/>
    <property type="evidence" value="ECO:0007669"/>
    <property type="project" value="UniProtKB-SubCell"/>
</dbReference>
<keyword evidence="3 7" id="KW-0812">Transmembrane</keyword>
<gene>
    <name evidence="9" type="ORF">Pdw03_1972</name>
</gene>
<feature type="transmembrane region" description="Helical" evidence="7">
    <location>
        <begin position="305"/>
        <end position="324"/>
    </location>
</feature>
<evidence type="ECO:0000256" key="7">
    <source>
        <dbReference type="SAM" id="Phobius"/>
    </source>
</evidence>
<dbReference type="AlphaFoldDB" id="A0A7T7BPA1"/>
<keyword evidence="4 7" id="KW-1133">Transmembrane helix</keyword>
<evidence type="ECO:0000256" key="3">
    <source>
        <dbReference type="ARBA" id="ARBA00022692"/>
    </source>
</evidence>
<dbReference type="VEuPathDB" id="FungiDB:PDIP_28300"/>
<comment type="subcellular location">
    <subcellularLocation>
        <location evidence="1">Cell membrane</location>
        <topology evidence="1">Multi-pass membrane protein</topology>
    </subcellularLocation>
</comment>
<name>A0A7T7BPA1_PENDI</name>
<evidence type="ECO:0000259" key="8">
    <source>
        <dbReference type="PROSITE" id="PS50850"/>
    </source>
</evidence>
<dbReference type="PANTHER" id="PTHR23502">
    <property type="entry name" value="MAJOR FACILITATOR SUPERFAMILY"/>
    <property type="match status" value="1"/>
</dbReference>
<dbReference type="EMBL" id="CP060778">
    <property type="protein sequence ID" value="QQK47074.1"/>
    <property type="molecule type" value="Genomic_DNA"/>
</dbReference>